<protein>
    <recommendedName>
        <fullName evidence="5">Peptidase M48 domain-containing protein</fullName>
    </recommendedName>
</protein>
<feature type="region of interest" description="Disordered" evidence="1">
    <location>
        <begin position="1"/>
        <end position="26"/>
    </location>
</feature>
<keyword evidence="2" id="KW-0472">Membrane</keyword>
<comment type="caution">
    <text evidence="3">The sequence shown here is derived from an EMBL/GenBank/DDBJ whole genome shotgun (WGS) entry which is preliminary data.</text>
</comment>
<feature type="transmembrane region" description="Helical" evidence="2">
    <location>
        <begin position="37"/>
        <end position="56"/>
    </location>
</feature>
<dbReference type="EMBL" id="JBDIVE010000004">
    <property type="protein sequence ID" value="MEN3068749.1"/>
    <property type="molecule type" value="Genomic_DNA"/>
</dbReference>
<evidence type="ECO:0000313" key="4">
    <source>
        <dbReference type="Proteomes" id="UP001410394"/>
    </source>
</evidence>
<evidence type="ECO:0000256" key="2">
    <source>
        <dbReference type="SAM" id="Phobius"/>
    </source>
</evidence>
<keyword evidence="2" id="KW-1133">Transmembrane helix</keyword>
<name>A0ABU9YY78_9RHOO</name>
<proteinExistence type="predicted"/>
<evidence type="ECO:0008006" key="5">
    <source>
        <dbReference type="Google" id="ProtNLM"/>
    </source>
</evidence>
<dbReference type="Proteomes" id="UP001410394">
    <property type="component" value="Unassembled WGS sequence"/>
</dbReference>
<accession>A0ABU9YY78</accession>
<reference evidence="3 4" key="1">
    <citation type="journal article" date="2018" name="Int. J. Syst. Evol. Microbiol.">
        <title>Uliginosibacterium sediminicola sp. nov., isolated from freshwater sediment.</title>
        <authorList>
            <person name="Hwang W.M."/>
            <person name="Kim S.M."/>
            <person name="Kang K."/>
            <person name="Ahn T.Y."/>
        </authorList>
    </citation>
    <scope>NUCLEOTIDE SEQUENCE [LARGE SCALE GENOMIC DNA]</scope>
    <source>
        <strain evidence="3 4">M1-21</strain>
    </source>
</reference>
<keyword evidence="4" id="KW-1185">Reference proteome</keyword>
<evidence type="ECO:0000256" key="1">
    <source>
        <dbReference type="SAM" id="MobiDB-lite"/>
    </source>
</evidence>
<keyword evidence="2" id="KW-0812">Transmembrane</keyword>
<evidence type="ECO:0000313" key="3">
    <source>
        <dbReference type="EMBL" id="MEN3068749.1"/>
    </source>
</evidence>
<sequence>MQTPKPEPDPAAAPHLPSPEGQLTPTTSWLQRQGHRLLLGLLSLALVVTAAGSLLGPTFTSTLSRWIPGTWVYAAAVQTLQRMDGNGLQPSLLTVDEQSAINAEFAALRLPGNEVLPYELTFRDTHALGTSAFTLAGGIIVVSDELVARSSRRELMSRLLLELGYLHKQNALHAVVVRNPLRILFAVTVNQRDFAVQLLSSVQPILEHDADSTLQAQQFRDSVLDANPQLR</sequence>
<organism evidence="3 4">
    <name type="scientific">Uliginosibacterium sediminicola</name>
    <dbReference type="NCBI Taxonomy" id="2024550"/>
    <lineage>
        <taxon>Bacteria</taxon>
        <taxon>Pseudomonadati</taxon>
        <taxon>Pseudomonadota</taxon>
        <taxon>Betaproteobacteria</taxon>
        <taxon>Rhodocyclales</taxon>
        <taxon>Zoogloeaceae</taxon>
        <taxon>Uliginosibacterium</taxon>
    </lineage>
</organism>
<dbReference type="RefSeq" id="WP_345919520.1">
    <property type="nucleotide sequence ID" value="NZ_JBDIVE010000004.1"/>
</dbReference>
<gene>
    <name evidence="3" type="ORF">ABDB84_09685</name>
</gene>